<dbReference type="Proteomes" id="UP000507470">
    <property type="component" value="Unassembled WGS sequence"/>
</dbReference>
<dbReference type="InterPro" id="IPR002068">
    <property type="entry name" value="A-crystallin/Hsp20_dom"/>
</dbReference>
<evidence type="ECO:0000313" key="4">
    <source>
        <dbReference type="EMBL" id="CAC5398648.1"/>
    </source>
</evidence>
<organism evidence="4 5">
    <name type="scientific">Mytilus coruscus</name>
    <name type="common">Sea mussel</name>
    <dbReference type="NCBI Taxonomy" id="42192"/>
    <lineage>
        <taxon>Eukaryota</taxon>
        <taxon>Metazoa</taxon>
        <taxon>Spiralia</taxon>
        <taxon>Lophotrochozoa</taxon>
        <taxon>Mollusca</taxon>
        <taxon>Bivalvia</taxon>
        <taxon>Autobranchia</taxon>
        <taxon>Pteriomorphia</taxon>
        <taxon>Mytilida</taxon>
        <taxon>Mytiloidea</taxon>
        <taxon>Mytilidae</taxon>
        <taxon>Mytilinae</taxon>
        <taxon>Mytilus</taxon>
    </lineage>
</organism>
<name>A0A6J8CQ51_MYTCO</name>
<accession>A0A6J8CQ51</accession>
<evidence type="ECO:0000256" key="1">
    <source>
        <dbReference type="PROSITE-ProRule" id="PRU00285"/>
    </source>
</evidence>
<evidence type="ECO:0000256" key="2">
    <source>
        <dbReference type="RuleBase" id="RU003616"/>
    </source>
</evidence>
<proteinExistence type="inferred from homology"/>
<dbReference type="GO" id="GO:0051082">
    <property type="term" value="F:unfolded protein binding"/>
    <property type="evidence" value="ECO:0007669"/>
    <property type="project" value="TreeGrafter"/>
</dbReference>
<protein>
    <recommendedName>
        <fullName evidence="3">SHSP domain-containing protein</fullName>
    </recommendedName>
</protein>
<dbReference type="PROSITE" id="PS01031">
    <property type="entry name" value="SHSP"/>
    <property type="match status" value="1"/>
</dbReference>
<evidence type="ECO:0000313" key="5">
    <source>
        <dbReference type="Proteomes" id="UP000507470"/>
    </source>
</evidence>
<dbReference type="OrthoDB" id="6052679at2759"/>
<evidence type="ECO:0000259" key="3">
    <source>
        <dbReference type="PROSITE" id="PS01031"/>
    </source>
</evidence>
<dbReference type="AlphaFoldDB" id="A0A6J8CQ51"/>
<keyword evidence="5" id="KW-1185">Reference proteome</keyword>
<dbReference type="CDD" id="cd06526">
    <property type="entry name" value="metazoan_ACD"/>
    <property type="match status" value="2"/>
</dbReference>
<dbReference type="EMBL" id="CACVKT020005967">
    <property type="protein sequence ID" value="CAC5398648.1"/>
    <property type="molecule type" value="Genomic_DNA"/>
</dbReference>
<comment type="similarity">
    <text evidence="1 2">Belongs to the small heat shock protein (HSP20) family.</text>
</comment>
<dbReference type="PANTHER" id="PTHR45640">
    <property type="entry name" value="HEAT SHOCK PROTEIN HSP-12.2-RELATED"/>
    <property type="match status" value="1"/>
</dbReference>
<dbReference type="GO" id="GO:0009408">
    <property type="term" value="P:response to heat"/>
    <property type="evidence" value="ECO:0007669"/>
    <property type="project" value="TreeGrafter"/>
</dbReference>
<dbReference type="GO" id="GO:0042026">
    <property type="term" value="P:protein refolding"/>
    <property type="evidence" value="ECO:0007669"/>
    <property type="project" value="TreeGrafter"/>
</dbReference>
<dbReference type="GO" id="GO:0005737">
    <property type="term" value="C:cytoplasm"/>
    <property type="evidence" value="ECO:0007669"/>
    <property type="project" value="TreeGrafter"/>
</dbReference>
<reference evidence="4 5" key="1">
    <citation type="submission" date="2020-06" db="EMBL/GenBank/DDBJ databases">
        <authorList>
            <person name="Li R."/>
            <person name="Bekaert M."/>
        </authorList>
    </citation>
    <scope>NUCLEOTIDE SEQUENCE [LARGE SCALE GENOMIC DNA]</scope>
    <source>
        <strain evidence="5">wild</strain>
    </source>
</reference>
<dbReference type="Pfam" id="PF00011">
    <property type="entry name" value="HSP20"/>
    <property type="match status" value="2"/>
</dbReference>
<gene>
    <name evidence="4" type="ORF">MCOR_33007</name>
</gene>
<dbReference type="PANTHER" id="PTHR45640:SF26">
    <property type="entry name" value="RE23625P"/>
    <property type="match status" value="1"/>
</dbReference>
<feature type="domain" description="SHSP" evidence="3">
    <location>
        <begin position="135"/>
        <end position="240"/>
    </location>
</feature>
<dbReference type="GO" id="GO:0005634">
    <property type="term" value="C:nucleus"/>
    <property type="evidence" value="ECO:0007669"/>
    <property type="project" value="TreeGrafter"/>
</dbReference>
<sequence>MSFIPVLWNRYNQRQNDFDDLFHFMDDWNPMPVSWGYGRPMMQRRRRPDNSLADRKWTYSVKLGDFDEQHVKVKVEGGKVIIHAKYTDGNDEWGDTVERTRTVQIPENVDAEKIHSFMKSDGTMMLEAPYRLSEEKQLQVVPQEGRSLVASDNHSNLMKFNVENFRPEEVKVSCKDGMLTAHGERKRSEDGHEVRESFWRQMTVPRSVDGKNIECFRDEEGNLTIRAPTVEDVEMEQAKK</sequence>
<dbReference type="Gene3D" id="2.60.40.790">
    <property type="match status" value="2"/>
</dbReference>
<dbReference type="InterPro" id="IPR001436">
    <property type="entry name" value="Alpha-crystallin/sHSP_animal"/>
</dbReference>
<dbReference type="InterPro" id="IPR008978">
    <property type="entry name" value="HSP20-like_chaperone"/>
</dbReference>
<dbReference type="SUPFAM" id="SSF49764">
    <property type="entry name" value="HSP20-like chaperones"/>
    <property type="match status" value="2"/>
</dbReference>